<reference evidence="1 2" key="1">
    <citation type="submission" date="2013-02" db="EMBL/GenBank/DDBJ databases">
        <title>A novel strain isolated from Lonar lake, Maharashtra, India.</title>
        <authorList>
            <person name="Singh A."/>
        </authorList>
    </citation>
    <scope>NUCLEOTIDE SEQUENCE [LARGE SCALE GENOMIC DNA]</scope>
    <source>
        <strain evidence="1 2">AK24</strain>
    </source>
</reference>
<name>R7ZWP9_9BACT</name>
<gene>
    <name evidence="1" type="ORF">ADIS_0920</name>
</gene>
<dbReference type="Proteomes" id="UP000013909">
    <property type="component" value="Unassembled WGS sequence"/>
</dbReference>
<dbReference type="AlphaFoldDB" id="R7ZWP9"/>
<comment type="caution">
    <text evidence="1">The sequence shown here is derived from an EMBL/GenBank/DDBJ whole genome shotgun (WGS) entry which is preliminary data.</text>
</comment>
<sequence length="71" mass="7990">MLADIFPFSGQVADWVERVKEGLFCPFAYSFGMIKEKENTSRISTCLRLPGANEGSKHINDLKTNCSNFKT</sequence>
<evidence type="ECO:0000313" key="2">
    <source>
        <dbReference type="Proteomes" id="UP000013909"/>
    </source>
</evidence>
<evidence type="ECO:0000313" key="1">
    <source>
        <dbReference type="EMBL" id="EON78570.1"/>
    </source>
</evidence>
<organism evidence="1 2">
    <name type="scientific">Lunatimonas lonarensis</name>
    <dbReference type="NCBI Taxonomy" id="1232681"/>
    <lineage>
        <taxon>Bacteria</taxon>
        <taxon>Pseudomonadati</taxon>
        <taxon>Bacteroidota</taxon>
        <taxon>Cytophagia</taxon>
        <taxon>Cytophagales</taxon>
        <taxon>Cyclobacteriaceae</taxon>
    </lineage>
</organism>
<protein>
    <submittedName>
        <fullName evidence="1">Uncharacterized protein</fullName>
    </submittedName>
</protein>
<dbReference type="STRING" id="1232681.ADIS_0920"/>
<proteinExistence type="predicted"/>
<dbReference type="EMBL" id="AQHR01000029">
    <property type="protein sequence ID" value="EON78570.1"/>
    <property type="molecule type" value="Genomic_DNA"/>
</dbReference>
<keyword evidence="2" id="KW-1185">Reference proteome</keyword>
<accession>R7ZWP9</accession>